<sequence length="772" mass="85767">MISIMPNTASDVTSRNAEGAQLQDDNMVASPDWNRDAQKDDTALKEKEQSSLAAGARELRLREPLGQITSWSSQTLRSKEDEDESLKYSKYRLGGSVDSVLSLASSEPFDPLERKTLRSKQSQCALARSSSIAQEGTYGRHKPTADITQDIVDDIIGDEVAFKIPVQLISNNNSPGATHSMTSRDIYSQIHTGPASHSEAAYLEHSPDTAPCLLAPCPRSEGLSEAGMPDGQAVILANPQNLLDSDETLMLSETETTASQCSSIGSFAVMNQESPGLNHGIKMIAALSKSAYGSGTSSSADRVSNIHKATETEESQDISVHLLQSLVERAEEINQLTKKVQIENQQQLEEWCLRSAENERFKREQEARSFKEKMATPSHLSLDHSSALILQQQIVSLKNQVGDLLEANEAAVLELANADEEISQLKNEMAQLKSEYLQKIKESKEENNLLKEMMNTVSKRHTPLATYDQDLHEIFQLRRESRRLRELCHQLNEENHRLKEELWDVKREYERLAEMATARKKGQTTTLIPWTDLCKKDTQTRILSSVQYGRKEGLQTDETNGIPSSRMMSILKVYSPHACDERQQECSKSNASSVSMNSESTEILITGYHDTGLKKESKRNTKDGACEEIPEPCDDDLSAVSQQNRTHQNSLQHDADVTTGSLSAMDTCSKSAMSRTPVGKMVLPGRPFAPRNVTDLKVGNLVKFSHPAGKISKGIIKYLGHLLGREDVYLGVELEGSEEGKHDGTFQGTRYYLCKPNKGVFVNFSKVIMAWE</sequence>
<evidence type="ECO:0000259" key="3">
    <source>
        <dbReference type="PROSITE" id="PS50245"/>
    </source>
</evidence>
<dbReference type="InterPro" id="IPR000938">
    <property type="entry name" value="CAP-Gly_domain"/>
</dbReference>
<dbReference type="SUPFAM" id="SSF74924">
    <property type="entry name" value="Cap-Gly domain"/>
    <property type="match status" value="1"/>
</dbReference>
<organism evidence="4 5">
    <name type="scientific">Mauremys mutica</name>
    <name type="common">yellowpond turtle</name>
    <dbReference type="NCBI Taxonomy" id="74926"/>
    <lineage>
        <taxon>Eukaryota</taxon>
        <taxon>Metazoa</taxon>
        <taxon>Chordata</taxon>
        <taxon>Craniata</taxon>
        <taxon>Vertebrata</taxon>
        <taxon>Euteleostomi</taxon>
        <taxon>Archelosauria</taxon>
        <taxon>Testudinata</taxon>
        <taxon>Testudines</taxon>
        <taxon>Cryptodira</taxon>
        <taxon>Durocryptodira</taxon>
        <taxon>Testudinoidea</taxon>
        <taxon>Geoemydidae</taxon>
        <taxon>Geoemydinae</taxon>
        <taxon>Mauremys</taxon>
    </lineage>
</organism>
<dbReference type="AlphaFoldDB" id="A0A9D4B3P4"/>
<dbReference type="SMART" id="SM01052">
    <property type="entry name" value="CAP_GLY"/>
    <property type="match status" value="1"/>
</dbReference>
<reference evidence="4" key="1">
    <citation type="submission" date="2021-09" db="EMBL/GenBank/DDBJ databases">
        <title>The genome of Mauremys mutica provides insights into the evolution of semi-aquatic lifestyle.</title>
        <authorList>
            <person name="Gong S."/>
            <person name="Gao Y."/>
        </authorList>
    </citation>
    <scope>NUCLEOTIDE SEQUENCE</scope>
    <source>
        <strain evidence="4">MM-2020</strain>
        <tissue evidence="4">Muscle</tissue>
    </source>
</reference>
<protein>
    <recommendedName>
        <fullName evidence="3">CAP-Gly domain-containing protein</fullName>
    </recommendedName>
</protein>
<dbReference type="Proteomes" id="UP000827986">
    <property type="component" value="Unassembled WGS sequence"/>
</dbReference>
<proteinExistence type="predicted"/>
<evidence type="ECO:0000256" key="1">
    <source>
        <dbReference type="SAM" id="Coils"/>
    </source>
</evidence>
<keyword evidence="1" id="KW-0175">Coiled coil</keyword>
<evidence type="ECO:0000256" key="2">
    <source>
        <dbReference type="SAM" id="MobiDB-lite"/>
    </source>
</evidence>
<accession>A0A9D4B3P4</accession>
<keyword evidence="5" id="KW-1185">Reference proteome</keyword>
<dbReference type="Gene3D" id="2.30.30.190">
    <property type="entry name" value="CAP Gly-rich-like domain"/>
    <property type="match status" value="1"/>
</dbReference>
<evidence type="ECO:0000313" key="4">
    <source>
        <dbReference type="EMBL" id="KAH1187092.1"/>
    </source>
</evidence>
<dbReference type="InterPro" id="IPR036859">
    <property type="entry name" value="CAP-Gly_dom_sf"/>
</dbReference>
<comment type="caution">
    <text evidence="4">The sequence shown here is derived from an EMBL/GenBank/DDBJ whole genome shotgun (WGS) entry which is preliminary data.</text>
</comment>
<evidence type="ECO:0000313" key="5">
    <source>
        <dbReference type="Proteomes" id="UP000827986"/>
    </source>
</evidence>
<feature type="domain" description="CAP-Gly" evidence="3">
    <location>
        <begin position="720"/>
        <end position="763"/>
    </location>
</feature>
<feature type="compositionally biased region" description="Polar residues" evidence="2">
    <location>
        <begin position="1"/>
        <end position="16"/>
    </location>
</feature>
<feature type="region of interest" description="Disordered" evidence="2">
    <location>
        <begin position="1"/>
        <end position="51"/>
    </location>
</feature>
<feature type="coiled-coil region" evidence="1">
    <location>
        <begin position="408"/>
        <end position="515"/>
    </location>
</feature>
<dbReference type="PROSITE" id="PS50245">
    <property type="entry name" value="CAP_GLY_2"/>
    <property type="match status" value="1"/>
</dbReference>
<dbReference type="Pfam" id="PF01302">
    <property type="entry name" value="CAP_GLY"/>
    <property type="match status" value="1"/>
</dbReference>
<name>A0A9D4B3P4_9SAUR</name>
<feature type="compositionally biased region" description="Basic and acidic residues" evidence="2">
    <location>
        <begin position="33"/>
        <end position="49"/>
    </location>
</feature>
<dbReference type="EMBL" id="JAHDVG010000463">
    <property type="protein sequence ID" value="KAH1187092.1"/>
    <property type="molecule type" value="Genomic_DNA"/>
</dbReference>
<gene>
    <name evidence="4" type="ORF">KIL84_019841</name>
</gene>